<evidence type="ECO:0000313" key="1">
    <source>
        <dbReference type="EnsemblMetazoa" id="AMIN005107-PA"/>
    </source>
</evidence>
<evidence type="ECO:0000313" key="2">
    <source>
        <dbReference type="Proteomes" id="UP000075920"/>
    </source>
</evidence>
<dbReference type="VEuPathDB" id="VectorBase:AMIN005107"/>
<sequence>MTPDPSASQVLPIGRTYRWYVIKASRATGWGKRVHCNNGQPSVNGRQYATIRLVANWLC</sequence>
<name>A0A182W444_9DIPT</name>
<protein>
    <submittedName>
        <fullName evidence="1">Uncharacterized protein</fullName>
    </submittedName>
</protein>
<dbReference type="AlphaFoldDB" id="A0A182W444"/>
<accession>A0A182W444</accession>
<keyword evidence="2" id="KW-1185">Reference proteome</keyword>
<dbReference type="EnsemblMetazoa" id="AMIN005107-RA">
    <property type="protein sequence ID" value="AMIN005107-PA"/>
    <property type="gene ID" value="AMIN005107"/>
</dbReference>
<organism evidence="1 2">
    <name type="scientific">Anopheles minimus</name>
    <dbReference type="NCBI Taxonomy" id="112268"/>
    <lineage>
        <taxon>Eukaryota</taxon>
        <taxon>Metazoa</taxon>
        <taxon>Ecdysozoa</taxon>
        <taxon>Arthropoda</taxon>
        <taxon>Hexapoda</taxon>
        <taxon>Insecta</taxon>
        <taxon>Pterygota</taxon>
        <taxon>Neoptera</taxon>
        <taxon>Endopterygota</taxon>
        <taxon>Diptera</taxon>
        <taxon>Nematocera</taxon>
        <taxon>Culicoidea</taxon>
        <taxon>Culicidae</taxon>
        <taxon>Anophelinae</taxon>
        <taxon>Anopheles</taxon>
    </lineage>
</organism>
<dbReference type="Proteomes" id="UP000075920">
    <property type="component" value="Unassembled WGS sequence"/>
</dbReference>
<reference evidence="2" key="1">
    <citation type="submission" date="2013-03" db="EMBL/GenBank/DDBJ databases">
        <title>The Genome Sequence of Anopheles minimus MINIMUS1.</title>
        <authorList>
            <consortium name="The Broad Institute Genomics Platform"/>
            <person name="Neafsey D.E."/>
            <person name="Walton C."/>
            <person name="Walker B."/>
            <person name="Young S.K."/>
            <person name="Zeng Q."/>
            <person name="Gargeya S."/>
            <person name="Fitzgerald M."/>
            <person name="Haas B."/>
            <person name="Abouelleil A."/>
            <person name="Allen A.W."/>
            <person name="Alvarado L."/>
            <person name="Arachchi H.M."/>
            <person name="Berlin A.M."/>
            <person name="Chapman S.B."/>
            <person name="Gainer-Dewar J."/>
            <person name="Goldberg J."/>
            <person name="Griggs A."/>
            <person name="Gujja S."/>
            <person name="Hansen M."/>
            <person name="Howarth C."/>
            <person name="Imamovic A."/>
            <person name="Ireland A."/>
            <person name="Larimer J."/>
            <person name="McCowan C."/>
            <person name="Murphy C."/>
            <person name="Pearson M."/>
            <person name="Poon T.W."/>
            <person name="Priest M."/>
            <person name="Roberts A."/>
            <person name="Saif S."/>
            <person name="Shea T."/>
            <person name="Sisk P."/>
            <person name="Sykes S."/>
            <person name="Wortman J."/>
            <person name="Nusbaum C."/>
            <person name="Birren B."/>
        </authorList>
    </citation>
    <scope>NUCLEOTIDE SEQUENCE [LARGE SCALE GENOMIC DNA]</scope>
    <source>
        <strain evidence="2">MINIMUS1</strain>
    </source>
</reference>
<proteinExistence type="predicted"/>
<reference evidence="1" key="2">
    <citation type="submission" date="2020-05" db="UniProtKB">
        <authorList>
            <consortium name="EnsemblMetazoa"/>
        </authorList>
    </citation>
    <scope>IDENTIFICATION</scope>
    <source>
        <strain evidence="1">MINIMUS1</strain>
    </source>
</reference>